<dbReference type="InterPro" id="IPR014001">
    <property type="entry name" value="Helicase_ATP-bd"/>
</dbReference>
<sequence length="682" mass="79653">NGNVPDQLPNYAFKILEKDFGHKVLKSNQQEAIIRIASGLSTLAILSTGYGKLLIQDIANGKIDILYMSPEAIINKKIKSLPRLAFVCIDEVHCLSQWSHNFRPSYLQLCKVVLTKNIIKDCDLPENLAISVSKDINKEQALVELLKSSEFSPFFDHVIIYCSRREQTERIAQMLRMSLHSYKKNLIWKNEFKEENIAEAYHAGLNAHQRKRIQNQFIKGKLKIIVATLAFGMGINMPNIRAVIHYNMPKSIENYVQEIGRAGRDGKMSLCYLFLENQREDINELKYIHMNGYDQLTIKKLLTKIFAECDAEKCQNRSQFGHHAALPISDMVDYLDIKEETILTLLCYLEAANYVKILSNCFKTCILTSYKGIDYLIQLAKTNEFLAVILEMQSKNSIIPKEENEIKIDLIELCEKTNGDYDFIRQKLRRLEWQFDDCGNYKSKSGIKLQFSNQSFYVKRKCLLKDTELDDINDMLWNRVDTQMKFSYANFKSLYKMLSEKAYKNIFHFITNFDLKIENNDGRMESKAKICDSDESDFEEKLQLDSDSEEKIIEEETQKDNYSIENRVTDKSNMLKQKLNQYFNNKFDIFDYIRDYDFDCESQSSSMSRELDLKRLVADIKKFIFTYQSDVKLNGSVIARIFHGIGTPRFPAEIWGRNRIFWRCHLDFDFEQIVKLATEQLL</sequence>
<dbReference type="GO" id="GO:0043138">
    <property type="term" value="F:3'-5' DNA helicase activity"/>
    <property type="evidence" value="ECO:0007669"/>
    <property type="project" value="UniProtKB-EC"/>
</dbReference>
<reference evidence="6" key="1">
    <citation type="journal article" date="2013" name="J. Hered.">
        <title>Inventory and phylogenetic analysis of meiotic genes in monogonont rotifers.</title>
        <authorList>
            <person name="Hanson S.J."/>
            <person name="Schurko A.M."/>
            <person name="Hecox-Lea B."/>
            <person name="Mark Welch D.B."/>
            <person name="Stelzer C.P."/>
            <person name="Logsdon J.M.Jr."/>
        </authorList>
    </citation>
    <scope>NUCLEOTIDE SEQUENCE</scope>
</reference>
<dbReference type="EC" id="5.6.2.4" evidence="3"/>
<evidence type="ECO:0000313" key="6">
    <source>
        <dbReference type="EMBL" id="AGH55921.1"/>
    </source>
</evidence>
<dbReference type="PROSITE" id="PS51192">
    <property type="entry name" value="HELICASE_ATP_BIND_1"/>
    <property type="match status" value="1"/>
</dbReference>
<dbReference type="PROSITE" id="PS51194">
    <property type="entry name" value="HELICASE_CTER"/>
    <property type="match status" value="1"/>
</dbReference>
<feature type="non-terminal residue" evidence="6">
    <location>
        <position position="1"/>
    </location>
</feature>
<feature type="non-terminal residue" evidence="6">
    <location>
        <position position="682"/>
    </location>
</feature>
<feature type="domain" description="Helicase C-terminal" evidence="5">
    <location>
        <begin position="137"/>
        <end position="306"/>
    </location>
</feature>
<dbReference type="GO" id="GO:0000724">
    <property type="term" value="P:double-strand break repair via homologous recombination"/>
    <property type="evidence" value="ECO:0007669"/>
    <property type="project" value="TreeGrafter"/>
</dbReference>
<dbReference type="Pfam" id="PF00271">
    <property type="entry name" value="Helicase_C"/>
    <property type="match status" value="1"/>
</dbReference>
<dbReference type="PANTHER" id="PTHR13710">
    <property type="entry name" value="DNA HELICASE RECQ FAMILY MEMBER"/>
    <property type="match status" value="1"/>
</dbReference>
<evidence type="ECO:0000256" key="3">
    <source>
        <dbReference type="ARBA" id="ARBA00034808"/>
    </source>
</evidence>
<dbReference type="InterPro" id="IPR001650">
    <property type="entry name" value="Helicase_C-like"/>
</dbReference>
<protein>
    <recommendedName>
        <fullName evidence="3">DNA 3'-5' helicase</fullName>
        <ecNumber evidence="3">5.6.2.4</ecNumber>
    </recommendedName>
</protein>
<dbReference type="GO" id="GO:0005634">
    <property type="term" value="C:nucleus"/>
    <property type="evidence" value="ECO:0007669"/>
    <property type="project" value="TreeGrafter"/>
</dbReference>
<dbReference type="SUPFAM" id="SSF52540">
    <property type="entry name" value="P-loop containing nucleoside triphosphate hydrolases"/>
    <property type="match status" value="1"/>
</dbReference>
<dbReference type="GO" id="GO:0005694">
    <property type="term" value="C:chromosome"/>
    <property type="evidence" value="ECO:0007669"/>
    <property type="project" value="TreeGrafter"/>
</dbReference>
<comment type="similarity">
    <text evidence="1">Belongs to the helicase family. RecQ subfamily.</text>
</comment>
<dbReference type="EMBL" id="JX156263">
    <property type="protein sequence ID" value="AGH55921.1"/>
    <property type="molecule type" value="Genomic_DNA"/>
</dbReference>
<proteinExistence type="inferred from homology"/>
<accession>M4SJ75</accession>
<dbReference type="InterPro" id="IPR027417">
    <property type="entry name" value="P-loop_NTPase"/>
</dbReference>
<dbReference type="SMART" id="SM00490">
    <property type="entry name" value="HELICc"/>
    <property type="match status" value="1"/>
</dbReference>
<evidence type="ECO:0000259" key="4">
    <source>
        <dbReference type="PROSITE" id="PS51192"/>
    </source>
</evidence>
<feature type="domain" description="Helicase ATP-binding" evidence="4">
    <location>
        <begin position="23"/>
        <end position="152"/>
    </location>
</feature>
<name>M4SJ75_9BILA</name>
<dbReference type="AlphaFoldDB" id="M4SJ75"/>
<evidence type="ECO:0000256" key="2">
    <source>
        <dbReference type="ARBA" id="ARBA00034617"/>
    </source>
</evidence>
<evidence type="ECO:0000256" key="1">
    <source>
        <dbReference type="ARBA" id="ARBA00005446"/>
    </source>
</evidence>
<evidence type="ECO:0000259" key="5">
    <source>
        <dbReference type="PROSITE" id="PS51194"/>
    </source>
</evidence>
<dbReference type="Gene3D" id="3.40.50.300">
    <property type="entry name" value="P-loop containing nucleotide triphosphate hydrolases"/>
    <property type="match status" value="3"/>
</dbReference>
<dbReference type="PANTHER" id="PTHR13710:SF108">
    <property type="entry name" value="ATP-DEPENDENT DNA HELICASE Q4"/>
    <property type="match status" value="1"/>
</dbReference>
<dbReference type="GO" id="GO:0009378">
    <property type="term" value="F:four-way junction helicase activity"/>
    <property type="evidence" value="ECO:0007669"/>
    <property type="project" value="TreeGrafter"/>
</dbReference>
<organism evidence="6">
    <name type="scientific">Brachionus manjavacas</name>
    <dbReference type="NCBI Taxonomy" id="667381"/>
    <lineage>
        <taxon>Eukaryota</taxon>
        <taxon>Metazoa</taxon>
        <taxon>Spiralia</taxon>
        <taxon>Gnathifera</taxon>
        <taxon>Rotifera</taxon>
        <taxon>Eurotatoria</taxon>
        <taxon>Monogononta</taxon>
        <taxon>Pseudotrocha</taxon>
        <taxon>Ploima</taxon>
        <taxon>Brachionidae</taxon>
        <taxon>Brachionus</taxon>
    </lineage>
</organism>
<comment type="catalytic activity">
    <reaction evidence="2">
        <text>Couples ATP hydrolysis with the unwinding of duplex DNA by translocating in the 3'-5' direction.</text>
        <dbReference type="EC" id="5.6.2.4"/>
    </reaction>
</comment>
<gene>
    <name evidence="6" type="primary">RECQ4</name>
</gene>
<dbReference type="GO" id="GO:0005737">
    <property type="term" value="C:cytoplasm"/>
    <property type="evidence" value="ECO:0007669"/>
    <property type="project" value="TreeGrafter"/>
</dbReference>